<dbReference type="PANTHER" id="PTHR30528">
    <property type="entry name" value="CYTOPLASMIC PROTEIN"/>
    <property type="match status" value="1"/>
</dbReference>
<dbReference type="PANTHER" id="PTHR30528:SF0">
    <property type="entry name" value="CYTOPLASMIC PROTEIN"/>
    <property type="match status" value="1"/>
</dbReference>
<evidence type="ECO:0000313" key="1">
    <source>
        <dbReference type="EMBL" id="CAA9479238.1"/>
    </source>
</evidence>
<sequence length="396" mass="44862">MTLTLSSKDARLIALAAQGFGAGRVERPTPAGLQRTLDRLGLFQIDSVNVLTRAHYLPAFSRLGSYDRASLERAAWGPARQRRLFEYWAHEASLLPLDAHPLLRWRMARAERGEVGYQGLKRFAAEQRPEAQAVLDRIVAEGPMAAADFENGSSRGGWWQWSHTKHALEWLFWSGKITTATRRGSFARVYDLPERVLPKAILNLSTPDAASAQRALVERSARALGVATVADLRDYYRLKPEEADQAIADQTEAGTLIPVRVEGWSQKAWMHREARLPRHVRCAALLAPFDPLVWNRGRTERLFGFRYRIEIYVPRDKRTHGYYVLPFLLDGSLVARVDLKADRQASVLLASRVTLEPGAPAETMERLTMELDRMAAWLGLDRRHIGEVVHLSCRRR</sequence>
<accession>A0A6J4RYV7</accession>
<organism evidence="1">
    <name type="scientific">uncultured Sphingomonadaceae bacterium</name>
    <dbReference type="NCBI Taxonomy" id="169976"/>
    <lineage>
        <taxon>Bacteria</taxon>
        <taxon>Pseudomonadati</taxon>
        <taxon>Pseudomonadota</taxon>
        <taxon>Alphaproteobacteria</taxon>
        <taxon>Sphingomonadales</taxon>
        <taxon>Sphingomonadaceae</taxon>
        <taxon>environmental samples</taxon>
    </lineage>
</organism>
<dbReference type="InterPro" id="IPR009351">
    <property type="entry name" value="AlkZ-like"/>
</dbReference>
<evidence type="ECO:0008006" key="2">
    <source>
        <dbReference type="Google" id="ProtNLM"/>
    </source>
</evidence>
<dbReference type="AlphaFoldDB" id="A0A6J4RYV7"/>
<protein>
    <recommendedName>
        <fullName evidence="2">Cytoplasmic protein</fullName>
    </recommendedName>
</protein>
<gene>
    <name evidence="1" type="ORF">AVDCRST_MAG39-52</name>
</gene>
<name>A0A6J4RYV7_9SPHN</name>
<reference evidence="1" key="1">
    <citation type="submission" date="2020-02" db="EMBL/GenBank/DDBJ databases">
        <authorList>
            <person name="Meier V. D."/>
        </authorList>
    </citation>
    <scope>NUCLEOTIDE SEQUENCE</scope>
    <source>
        <strain evidence="1">AVDCRST_MAG39</strain>
    </source>
</reference>
<dbReference type="EMBL" id="CADCVW010000004">
    <property type="protein sequence ID" value="CAA9479238.1"/>
    <property type="molecule type" value="Genomic_DNA"/>
</dbReference>
<dbReference type="Pfam" id="PF06224">
    <property type="entry name" value="AlkZ-like"/>
    <property type="match status" value="1"/>
</dbReference>
<proteinExistence type="predicted"/>